<dbReference type="InterPro" id="IPR000620">
    <property type="entry name" value="EamA_dom"/>
</dbReference>
<protein>
    <recommendedName>
        <fullName evidence="7">Threonine/homoserine exporter RhtA</fullName>
    </recommendedName>
</protein>
<comment type="subcellular location">
    <subcellularLocation>
        <location evidence="1">Cell membrane</location>
        <topology evidence="1">Multi-pass membrane protein</topology>
    </subcellularLocation>
</comment>
<evidence type="ECO:0000256" key="3">
    <source>
        <dbReference type="ARBA" id="ARBA00022475"/>
    </source>
</evidence>
<dbReference type="PANTHER" id="PTHR32322:SF18">
    <property type="entry name" value="S-ADENOSYLMETHIONINE_S-ADENOSYLHOMOCYSTEINE TRANSPORTER"/>
    <property type="match status" value="1"/>
</dbReference>
<feature type="transmembrane region" description="Helical" evidence="8">
    <location>
        <begin position="132"/>
        <end position="151"/>
    </location>
</feature>
<feature type="transmembrane region" description="Helical" evidence="8">
    <location>
        <begin position="258"/>
        <end position="282"/>
    </location>
</feature>
<evidence type="ECO:0000256" key="2">
    <source>
        <dbReference type="ARBA" id="ARBA00009853"/>
    </source>
</evidence>
<keyword evidence="3" id="KW-1003">Cell membrane</keyword>
<dbReference type="Proteomes" id="UP000276061">
    <property type="component" value="Unassembled WGS sequence"/>
</dbReference>
<dbReference type="OrthoDB" id="7216522at2"/>
<evidence type="ECO:0000256" key="5">
    <source>
        <dbReference type="ARBA" id="ARBA00022989"/>
    </source>
</evidence>
<feature type="transmembrane region" description="Helical" evidence="8">
    <location>
        <begin position="99"/>
        <end position="120"/>
    </location>
</feature>
<evidence type="ECO:0000256" key="7">
    <source>
        <dbReference type="ARBA" id="ARBA00040595"/>
    </source>
</evidence>
<dbReference type="InterPro" id="IPR050638">
    <property type="entry name" value="AA-Vitamin_Transporters"/>
</dbReference>
<reference evidence="12 13" key="1">
    <citation type="submission" date="2018-11" db="EMBL/GenBank/DDBJ databases">
        <title>Characterization of surface water Dickeya isolates.</title>
        <authorList>
            <person name="Van Gijsegem F."/>
            <person name="Pedron J."/>
        </authorList>
    </citation>
    <scope>NUCLEOTIDE SEQUENCE [LARGE SCALE GENOMIC DNA]</scope>
    <source>
        <strain evidence="10 13">FVG1-MFV-O17</strain>
        <strain evidence="11 12">FVG10-MFV-A16</strain>
    </source>
</reference>
<dbReference type="EMBL" id="RJLR01000040">
    <property type="protein sequence ID" value="RNM02987.1"/>
    <property type="molecule type" value="Genomic_DNA"/>
</dbReference>
<dbReference type="Pfam" id="PF00892">
    <property type="entry name" value="EamA"/>
    <property type="match status" value="2"/>
</dbReference>
<comment type="caution">
    <text evidence="10">The sequence shown here is derived from an EMBL/GenBank/DDBJ whole genome shotgun (WGS) entry which is preliminary data.</text>
</comment>
<evidence type="ECO:0000256" key="4">
    <source>
        <dbReference type="ARBA" id="ARBA00022692"/>
    </source>
</evidence>
<gene>
    <name evidence="10" type="ORF">EF878_18885</name>
    <name evidence="11" type="ORF">EFS38_10605</name>
</gene>
<evidence type="ECO:0000259" key="9">
    <source>
        <dbReference type="Pfam" id="PF00892"/>
    </source>
</evidence>
<sequence length="326" mass="34667">MENQSVDGKRTVAGVAYGMGAGALWGLVFLAPELVRAFSPLQIAIGRYSAYGLISLMLLAPRWSTLMRRVTRREWLALCWLSLAGNTLYYILLSSAVQLAGIAITSLVIGFMPVVVTLIGSRDQGAVPLRKLLLSLLMCALGAICIGWQAVGGEASASTGTPTIGLLCALGALISWSAFAVGNSRWLARTSSVTAHDWNLLTGIVTGAQSLVLIPLAIVLNTHSHSGVAWMQLVSVSMGVAVLASIVGNLCWNRMSRLLPLTLVGQMILFETLFALIYGFLWEQRLPTWLEAAAFTLVVAGVVCCIAAHQKRAPQATDTGLNTGLS</sequence>
<feature type="domain" description="EamA" evidence="9">
    <location>
        <begin position="14"/>
        <end position="146"/>
    </location>
</feature>
<keyword evidence="4 8" id="KW-0812">Transmembrane</keyword>
<accession>A0A3N0FSC3</accession>
<dbReference type="GO" id="GO:0005886">
    <property type="term" value="C:plasma membrane"/>
    <property type="evidence" value="ECO:0007669"/>
    <property type="project" value="UniProtKB-SubCell"/>
</dbReference>
<evidence type="ECO:0000313" key="10">
    <source>
        <dbReference type="EMBL" id="RNM02987.1"/>
    </source>
</evidence>
<dbReference type="InterPro" id="IPR037185">
    <property type="entry name" value="EmrE-like"/>
</dbReference>
<keyword evidence="12" id="KW-1185">Reference proteome</keyword>
<evidence type="ECO:0000313" key="13">
    <source>
        <dbReference type="Proteomes" id="UP000276061"/>
    </source>
</evidence>
<feature type="transmembrane region" description="Helical" evidence="8">
    <location>
        <begin position="75"/>
        <end position="93"/>
    </location>
</feature>
<dbReference type="PANTHER" id="PTHR32322">
    <property type="entry name" value="INNER MEMBRANE TRANSPORTER"/>
    <property type="match status" value="1"/>
</dbReference>
<organism evidence="10 13">
    <name type="scientific">Dickeya undicola</name>
    <dbReference type="NCBI Taxonomy" id="1577887"/>
    <lineage>
        <taxon>Bacteria</taxon>
        <taxon>Pseudomonadati</taxon>
        <taxon>Pseudomonadota</taxon>
        <taxon>Gammaproteobacteria</taxon>
        <taxon>Enterobacterales</taxon>
        <taxon>Pectobacteriaceae</taxon>
        <taxon>Dickeya</taxon>
    </lineage>
</organism>
<comment type="similarity">
    <text evidence="2">Belongs to the drug/metabolite transporter (DMT) superfamily. 10 TMS drug/metabolite exporter (DME) (TC 2.A.7.3) family.</text>
</comment>
<proteinExistence type="inferred from homology"/>
<evidence type="ECO:0000256" key="8">
    <source>
        <dbReference type="SAM" id="Phobius"/>
    </source>
</evidence>
<name>A0A3N0FSC3_9GAMM</name>
<feature type="transmembrane region" description="Helical" evidence="8">
    <location>
        <begin position="288"/>
        <end position="308"/>
    </location>
</feature>
<keyword evidence="5 8" id="KW-1133">Transmembrane helix</keyword>
<feature type="transmembrane region" description="Helical" evidence="8">
    <location>
        <begin position="12"/>
        <end position="31"/>
    </location>
</feature>
<feature type="transmembrane region" description="Helical" evidence="8">
    <location>
        <begin position="43"/>
        <end position="63"/>
    </location>
</feature>
<dbReference type="EMBL" id="RJLS01000009">
    <property type="protein sequence ID" value="RNM24576.1"/>
    <property type="molecule type" value="Genomic_DNA"/>
</dbReference>
<feature type="transmembrane region" description="Helical" evidence="8">
    <location>
        <begin position="230"/>
        <end position="251"/>
    </location>
</feature>
<evidence type="ECO:0000256" key="1">
    <source>
        <dbReference type="ARBA" id="ARBA00004651"/>
    </source>
</evidence>
<evidence type="ECO:0000313" key="12">
    <source>
        <dbReference type="Proteomes" id="UP000271870"/>
    </source>
</evidence>
<feature type="domain" description="EamA" evidence="9">
    <location>
        <begin position="164"/>
        <end position="304"/>
    </location>
</feature>
<feature type="transmembrane region" description="Helical" evidence="8">
    <location>
        <begin position="198"/>
        <end position="218"/>
    </location>
</feature>
<evidence type="ECO:0000256" key="6">
    <source>
        <dbReference type="ARBA" id="ARBA00023136"/>
    </source>
</evidence>
<feature type="transmembrane region" description="Helical" evidence="8">
    <location>
        <begin position="163"/>
        <end position="186"/>
    </location>
</feature>
<keyword evidence="6 8" id="KW-0472">Membrane</keyword>
<dbReference type="Proteomes" id="UP000271870">
    <property type="component" value="Unassembled WGS sequence"/>
</dbReference>
<evidence type="ECO:0000313" key="11">
    <source>
        <dbReference type="EMBL" id="RNM24576.1"/>
    </source>
</evidence>
<dbReference type="SUPFAM" id="SSF103481">
    <property type="entry name" value="Multidrug resistance efflux transporter EmrE"/>
    <property type="match status" value="1"/>
</dbReference>
<dbReference type="AlphaFoldDB" id="A0A3N0FSC3"/>